<dbReference type="InterPro" id="IPR007125">
    <property type="entry name" value="H2A/H2B/H3"/>
</dbReference>
<feature type="region of interest" description="Disordered" evidence="3">
    <location>
        <begin position="25"/>
        <end position="147"/>
    </location>
</feature>
<dbReference type="Gene3D" id="1.10.20.10">
    <property type="entry name" value="Histone, subunit A"/>
    <property type="match status" value="1"/>
</dbReference>
<dbReference type="GO" id="GO:0005634">
    <property type="term" value="C:nucleus"/>
    <property type="evidence" value="ECO:0007669"/>
    <property type="project" value="UniProtKB-ARBA"/>
</dbReference>
<evidence type="ECO:0000256" key="1">
    <source>
        <dbReference type="ARBA" id="ARBA00002001"/>
    </source>
</evidence>
<dbReference type="Gramene" id="KMS96412">
    <property type="protein sequence ID" value="KMS96412"/>
    <property type="gene ID" value="BVRB_9g225370"/>
</dbReference>
<feature type="compositionally biased region" description="Low complexity" evidence="3">
    <location>
        <begin position="28"/>
        <end position="40"/>
    </location>
</feature>
<dbReference type="GO" id="GO:0046982">
    <property type="term" value="F:protein heterodimerization activity"/>
    <property type="evidence" value="ECO:0007669"/>
    <property type="project" value="InterPro"/>
</dbReference>
<dbReference type="SUPFAM" id="SSF47113">
    <property type="entry name" value="Histone-fold"/>
    <property type="match status" value="1"/>
</dbReference>
<organism evidence="5 6">
    <name type="scientific">Beta vulgaris subsp. vulgaris</name>
    <name type="common">Beet</name>
    <dbReference type="NCBI Taxonomy" id="3555"/>
    <lineage>
        <taxon>Eukaryota</taxon>
        <taxon>Viridiplantae</taxon>
        <taxon>Streptophyta</taxon>
        <taxon>Embryophyta</taxon>
        <taxon>Tracheophyta</taxon>
        <taxon>Spermatophyta</taxon>
        <taxon>Magnoliopsida</taxon>
        <taxon>eudicotyledons</taxon>
        <taxon>Gunneridae</taxon>
        <taxon>Pentapetalae</taxon>
        <taxon>Caryophyllales</taxon>
        <taxon>Chenopodiaceae</taxon>
        <taxon>Betoideae</taxon>
        <taxon>Beta</taxon>
    </lineage>
</organism>
<feature type="domain" description="Core Histone H2A/H2B/H3" evidence="4">
    <location>
        <begin position="150"/>
        <end position="216"/>
    </location>
</feature>
<dbReference type="CDD" id="cd22910">
    <property type="entry name" value="HFD_H2B"/>
    <property type="match status" value="1"/>
</dbReference>
<comment type="similarity">
    <text evidence="2">Belongs to the histone H2B family.</text>
</comment>
<dbReference type="EMBL" id="KQ090380">
    <property type="protein sequence ID" value="KMS96412.1"/>
    <property type="molecule type" value="Genomic_DNA"/>
</dbReference>
<dbReference type="KEGG" id="bvg:104883221"/>
<dbReference type="GO" id="GO:0003677">
    <property type="term" value="F:DNA binding"/>
    <property type="evidence" value="ECO:0007669"/>
    <property type="project" value="InterPro"/>
</dbReference>
<evidence type="ECO:0000313" key="6">
    <source>
        <dbReference type="Proteomes" id="UP000035740"/>
    </source>
</evidence>
<dbReference type="FunFam" id="1.10.20.10:FF:000043">
    <property type="entry name" value="Histone H2B"/>
    <property type="match status" value="1"/>
</dbReference>
<evidence type="ECO:0000259" key="4">
    <source>
        <dbReference type="Pfam" id="PF00125"/>
    </source>
</evidence>
<evidence type="ECO:0000313" key="5">
    <source>
        <dbReference type="EMBL" id="KMS96412.1"/>
    </source>
</evidence>
<feature type="compositionally biased region" description="Basic and acidic residues" evidence="3">
    <location>
        <begin position="84"/>
        <end position="101"/>
    </location>
</feature>
<dbReference type="PANTHER" id="PTHR23428">
    <property type="entry name" value="HISTONE H2B"/>
    <property type="match status" value="1"/>
</dbReference>
<dbReference type="GO" id="GO:0030527">
    <property type="term" value="F:structural constituent of chromatin"/>
    <property type="evidence" value="ECO:0007669"/>
    <property type="project" value="InterPro"/>
</dbReference>
<dbReference type="PRINTS" id="PR00621">
    <property type="entry name" value="HISTONEH2B"/>
</dbReference>
<feature type="compositionally biased region" description="Acidic residues" evidence="3">
    <location>
        <begin position="61"/>
        <end position="76"/>
    </location>
</feature>
<evidence type="ECO:0000256" key="2">
    <source>
        <dbReference type="ARBA" id="ARBA00006846"/>
    </source>
</evidence>
<comment type="function">
    <text evidence="1">Core component of nucleosome. Nucleosomes wrap and compact DNA into chromatin, limiting DNA accessibility to the cellular machineries which require DNA as a template. Histones thereby play a central role in transcription regulation, DNA repair, DNA replication and chromosomal stability. DNA accessibility is regulated via a complex set of post-translational modifications of histones, also called histone code, and nucleosome remodeling.</text>
</comment>
<dbReference type="GO" id="GO:0000786">
    <property type="term" value="C:nucleosome"/>
    <property type="evidence" value="ECO:0007669"/>
    <property type="project" value="InterPro"/>
</dbReference>
<dbReference type="eggNOG" id="KOG1744">
    <property type="taxonomic scope" value="Eukaryota"/>
</dbReference>
<name>A0A0J8B977_BETVV</name>
<dbReference type="AlphaFoldDB" id="A0A0J8B977"/>
<accession>A0A0J8B977</accession>
<sequence length="244" mass="27239">MAPKRGRKVVKTTKVVKETVEVVSILGSQSQEDQAQTQAQPEVTERREEQTSVMTKSIPIEDIEEAQDDQETETQEPDFPLEWPKVDKISTPPREEAPPRQEEDEAQDQAQAQTKNEAQVGKKTTMAKTKTGRKRGRRMRGGMRMGEGGGEGYKRYIFRVLKQVHPGMAITSGTMTVINNFMTDMFERLAGEASKLSMYSKKQTMSAREIQGAVKLVLPGELGKHAVAEGSKAVSNYVTYDSKK</sequence>
<dbReference type="InterPro" id="IPR000558">
    <property type="entry name" value="Histone_H2B"/>
</dbReference>
<dbReference type="OMA" id="GHEGYKT"/>
<reference evidence="5 6" key="1">
    <citation type="journal article" date="2014" name="Nature">
        <title>The genome of the recently domesticated crop plant sugar beet (Beta vulgaris).</title>
        <authorList>
            <person name="Dohm J.C."/>
            <person name="Minoche A.E."/>
            <person name="Holtgrawe D."/>
            <person name="Capella-Gutierrez S."/>
            <person name="Zakrzewski F."/>
            <person name="Tafer H."/>
            <person name="Rupp O."/>
            <person name="Sorensen T.R."/>
            <person name="Stracke R."/>
            <person name="Reinhardt R."/>
            <person name="Goesmann A."/>
            <person name="Kraft T."/>
            <person name="Schulz B."/>
            <person name="Stadler P.F."/>
            <person name="Schmidt T."/>
            <person name="Gabaldon T."/>
            <person name="Lehrach H."/>
            <person name="Weisshaar B."/>
            <person name="Himmelbauer H."/>
        </authorList>
    </citation>
    <scope>NUCLEOTIDE SEQUENCE [LARGE SCALE GENOMIC DNA]</scope>
    <source>
        <tissue evidence="5">Taproot</tissue>
    </source>
</reference>
<dbReference type="Proteomes" id="UP000035740">
    <property type="component" value="Unassembled WGS sequence"/>
</dbReference>
<protein>
    <recommendedName>
        <fullName evidence="4">Core Histone H2A/H2B/H3 domain-containing protein</fullName>
    </recommendedName>
</protein>
<evidence type="ECO:0000256" key="3">
    <source>
        <dbReference type="SAM" id="MobiDB-lite"/>
    </source>
</evidence>
<dbReference type="InterPro" id="IPR009072">
    <property type="entry name" value="Histone-fold"/>
</dbReference>
<gene>
    <name evidence="5" type="ORF">BVRB_9g225370</name>
</gene>
<dbReference type="SMART" id="SM00427">
    <property type="entry name" value="H2B"/>
    <property type="match status" value="1"/>
</dbReference>
<feature type="compositionally biased region" description="Basic residues" evidence="3">
    <location>
        <begin position="130"/>
        <end position="141"/>
    </location>
</feature>
<keyword evidence="6" id="KW-1185">Reference proteome</keyword>
<dbReference type="Pfam" id="PF00125">
    <property type="entry name" value="Histone"/>
    <property type="match status" value="1"/>
</dbReference>
<proteinExistence type="inferred from homology"/>
<dbReference type="OrthoDB" id="1166527at2759"/>